<evidence type="ECO:0000256" key="2">
    <source>
        <dbReference type="SAM" id="Coils"/>
    </source>
</evidence>
<name>A0A162IVT2_9FUSO</name>
<dbReference type="NCBIfam" id="TIGR02593">
    <property type="entry name" value="CRISPR_cas5"/>
    <property type="match status" value="1"/>
</dbReference>
<dbReference type="RefSeq" id="WP_005957039.1">
    <property type="nucleotide sequence ID" value="NZ_CAXOUJ010000028.1"/>
</dbReference>
<dbReference type="KEGG" id="fnf:BSQ88_02740"/>
<dbReference type="GO" id="GO:0051607">
    <property type="term" value="P:defense response to virus"/>
    <property type="evidence" value="ECO:0007669"/>
    <property type="project" value="UniProtKB-KW"/>
</dbReference>
<proteinExistence type="predicted"/>
<organism evidence="3 4">
    <name type="scientific">Fusobacterium necrophorum subsp. funduliforme</name>
    <dbReference type="NCBI Taxonomy" id="143387"/>
    <lineage>
        <taxon>Bacteria</taxon>
        <taxon>Fusobacteriati</taxon>
        <taxon>Fusobacteriota</taxon>
        <taxon>Fusobacteriia</taxon>
        <taxon>Fusobacteriales</taxon>
        <taxon>Fusobacteriaceae</taxon>
        <taxon>Fusobacterium</taxon>
    </lineage>
</organism>
<sequence>MKALRIVLRQTSANYRKAGCLENKMTYPLPIPSTIIGALHNACGYTEYHPMDVSIQGKFSGLSKRAYTDYCFLNSVMDDRGILVKMANADCLSNSFVRVASSKKPQGNSFKKRISIQVHDEKLFEEYCRLKDISMEIKEQKDTVYKEKVAEFKQKKTELGNRKKKLEKNSEEYKRILEEEKKIKTEEKKYLDDFKEYEEKNYSIPIKAYRSLVTSLKFYEILHDIFLIIHIRAEEKILHDIHENIYELRSLGRSEDFVEVEDCNFIELQDFQEDIYSKETLNTSMYLNRRDVEEGKIFNLEVDLDHASGGTKYYLDKEYSIQENKRIFTKIPVLYSSHFGAQESSENVKLDFWGKDEEGNKIPVIVNFL</sequence>
<feature type="coiled-coil region" evidence="2">
    <location>
        <begin position="149"/>
        <end position="186"/>
    </location>
</feature>
<accession>A0A162IVT2</accession>
<dbReference type="AlphaFoldDB" id="A0A162IVT2"/>
<evidence type="ECO:0000256" key="1">
    <source>
        <dbReference type="ARBA" id="ARBA00023118"/>
    </source>
</evidence>
<keyword evidence="1" id="KW-0051">Antiviral defense</keyword>
<dbReference type="InterPro" id="IPR013422">
    <property type="entry name" value="CRISPR-assoc_prot_Cas5_N"/>
</dbReference>
<evidence type="ECO:0000313" key="4">
    <source>
        <dbReference type="Proteomes" id="UP000075816"/>
    </source>
</evidence>
<comment type="caution">
    <text evidence="3">The sequence shown here is derived from an EMBL/GenBank/DDBJ whole genome shotgun (WGS) entry which is preliminary data.</text>
</comment>
<keyword evidence="2" id="KW-0175">Coiled coil</keyword>
<evidence type="ECO:0000313" key="3">
    <source>
        <dbReference type="EMBL" id="KYL04551.1"/>
    </source>
</evidence>
<dbReference type="EMBL" id="LVEA01000031">
    <property type="protein sequence ID" value="KYL04551.1"/>
    <property type="molecule type" value="Genomic_DNA"/>
</dbReference>
<dbReference type="eggNOG" id="ENOG502ZA3Y">
    <property type="taxonomic scope" value="Bacteria"/>
</dbReference>
<dbReference type="Proteomes" id="UP000075816">
    <property type="component" value="Unassembled WGS sequence"/>
</dbReference>
<protein>
    <submittedName>
        <fullName evidence="3">CRISPR-associated protein Cas5</fullName>
    </submittedName>
</protein>
<gene>
    <name evidence="3" type="ORF">A2J07_04385</name>
</gene>
<reference evidence="3 4" key="1">
    <citation type="submission" date="2016-03" db="EMBL/GenBank/DDBJ databases">
        <title>Comparative genomics of human isolates of Fusobacterium necrophorum.</title>
        <authorList>
            <person name="Jensen A."/>
            <person name="Bank S."/>
            <person name="Andersen P.S."/>
            <person name="Kristensen L.H."/>
            <person name="Prag J."/>
        </authorList>
    </citation>
    <scope>NUCLEOTIDE SEQUENCE [LARGE SCALE GENOMIC DNA]</scope>
    <source>
        <strain evidence="3 4">LS_1264</strain>
    </source>
</reference>